<accession>A0A840R9U8</accession>
<protein>
    <recommendedName>
        <fullName evidence="1">Glycoamylase-like domain-containing protein</fullName>
    </recommendedName>
</protein>
<dbReference type="RefSeq" id="WP_184097969.1">
    <property type="nucleotide sequence ID" value="NZ_JACHHN010000002.1"/>
</dbReference>
<keyword evidence="3" id="KW-1185">Reference proteome</keyword>
<dbReference type="Proteomes" id="UP000543030">
    <property type="component" value="Unassembled WGS sequence"/>
</dbReference>
<dbReference type="Pfam" id="PF10091">
    <property type="entry name" value="Glycoamylase"/>
    <property type="match status" value="1"/>
</dbReference>
<dbReference type="EMBL" id="JACHHN010000002">
    <property type="protein sequence ID" value="MBB5190149.1"/>
    <property type="molecule type" value="Genomic_DNA"/>
</dbReference>
<evidence type="ECO:0000259" key="1">
    <source>
        <dbReference type="Pfam" id="PF10091"/>
    </source>
</evidence>
<comment type="caution">
    <text evidence="2">The sequence shown here is derived from an EMBL/GenBank/DDBJ whole genome shotgun (WGS) entry which is preliminary data.</text>
</comment>
<dbReference type="PIRSF" id="PIRSF028431">
    <property type="entry name" value="UCP028431"/>
    <property type="match status" value="1"/>
</dbReference>
<reference evidence="2 3" key="1">
    <citation type="submission" date="2020-08" db="EMBL/GenBank/DDBJ databases">
        <title>Genomic Encyclopedia of Type Strains, Phase IV (KMG-IV): sequencing the most valuable type-strain genomes for metagenomic binning, comparative biology and taxonomic classification.</title>
        <authorList>
            <person name="Goeker M."/>
        </authorList>
    </citation>
    <scope>NUCLEOTIDE SEQUENCE [LARGE SCALE GENOMIC DNA]</scope>
    <source>
        <strain evidence="2 3">DSM 18233</strain>
    </source>
</reference>
<proteinExistence type="predicted"/>
<dbReference type="InterPro" id="IPR019282">
    <property type="entry name" value="Glycoamylase-like_cons_dom"/>
</dbReference>
<evidence type="ECO:0000313" key="3">
    <source>
        <dbReference type="Proteomes" id="UP000543030"/>
    </source>
</evidence>
<dbReference type="Gene3D" id="1.50.10.140">
    <property type="match status" value="1"/>
</dbReference>
<organism evidence="2 3">
    <name type="scientific">Silvimonas terrae</name>
    <dbReference type="NCBI Taxonomy" id="300266"/>
    <lineage>
        <taxon>Bacteria</taxon>
        <taxon>Pseudomonadati</taxon>
        <taxon>Pseudomonadota</taxon>
        <taxon>Betaproteobacteria</taxon>
        <taxon>Neisseriales</taxon>
        <taxon>Chitinibacteraceae</taxon>
        <taxon>Silvimonas</taxon>
    </lineage>
</organism>
<dbReference type="InterPro" id="IPR016883">
    <property type="entry name" value="UCP028431"/>
</dbReference>
<dbReference type="AlphaFoldDB" id="A0A840R9U8"/>
<sequence>MKSGVRNCTLAATVGNPGGFLVSQRCLRRAFAAPACHGGRGIIISAHTLAQIQRAAFGYFEHETNPQNGLVLDKTAPDWPASIAAVGMGLSCWPVAVLRGFVARPQAAEAVLTTLQFFWHAPHGPEPDATGHHGFYYHFLDMQSGRRHGGCELSTVDTAFLLAGALTCAQFFDGDDPAEAQIRTLADALYRRADWVWAMGPYPAVSMAWTPEAGFSPSLWEGYDEALLLYVLGLGSPTHPLPPDSYHTWTTGYQWQHNYGQAYLYSGSMFTHQLSHVWVDFRGIQDEFMRGKGIDYFENSRRATLVQQRYAMDNPRGFKHYGPLCWGITASDGPGPARKVVDGVMREFYDYIARGVPHGPDDGTLAPWVVVASLPFAPEIVLPCIDHFVHELDLHNGNPYGFKASFNPTWPEPCNGPFGWISPWHFGIDQGPVVLMIENHLHGTVWQWMRQCPYIVQGLRRAGFSGGWLESAERIA</sequence>
<feature type="domain" description="Glycoamylase-like" evidence="1">
    <location>
        <begin position="220"/>
        <end position="453"/>
    </location>
</feature>
<name>A0A840R9U8_9NEIS</name>
<gene>
    <name evidence="2" type="ORF">HNQ50_000871</name>
</gene>
<evidence type="ECO:0000313" key="2">
    <source>
        <dbReference type="EMBL" id="MBB5190149.1"/>
    </source>
</evidence>